<name>A0A2P2C7I2_9ZZZZ</name>
<organism evidence="1">
    <name type="scientific">metagenome</name>
    <dbReference type="NCBI Taxonomy" id="256318"/>
    <lineage>
        <taxon>unclassified sequences</taxon>
        <taxon>metagenomes</taxon>
    </lineage>
</organism>
<accession>A0A2P2C7I2</accession>
<evidence type="ECO:0008006" key="2">
    <source>
        <dbReference type="Google" id="ProtNLM"/>
    </source>
</evidence>
<protein>
    <recommendedName>
        <fullName evidence="2">Fe-S cluster assembly iron-binding protein IscA</fullName>
    </recommendedName>
</protein>
<dbReference type="SUPFAM" id="SSF89360">
    <property type="entry name" value="HesB-like domain"/>
    <property type="match status" value="1"/>
</dbReference>
<sequence>MLALTENVTEIVNKLAEEVPEMSGVRIAAEPDGQSLSVSPADHAVDGDQTIEQDGATVWVEANAAQALDGMVLDGGVDEDGNIQFALGQQA</sequence>
<reference evidence="1" key="1">
    <citation type="submission" date="2015-08" db="EMBL/GenBank/DDBJ databases">
        <authorList>
            <person name="Babu N.S."/>
            <person name="Beckwith C.J."/>
            <person name="Beseler K.G."/>
            <person name="Brison A."/>
            <person name="Carone J.V."/>
            <person name="Caskin T.P."/>
            <person name="Diamond M."/>
            <person name="Durham M.E."/>
            <person name="Foxe J.M."/>
            <person name="Go M."/>
            <person name="Henderson B.A."/>
            <person name="Jones I.B."/>
            <person name="McGettigan J.A."/>
            <person name="Micheletti S.J."/>
            <person name="Nasrallah M.E."/>
            <person name="Ortiz D."/>
            <person name="Piller C.R."/>
            <person name="Privatt S.R."/>
            <person name="Schneider S.L."/>
            <person name="Sharp S."/>
            <person name="Smith T.C."/>
            <person name="Stanton J.D."/>
            <person name="Ullery H.E."/>
            <person name="Wilson R.J."/>
            <person name="Serrano M.G."/>
            <person name="Buck G."/>
            <person name="Lee V."/>
            <person name="Wang Y."/>
            <person name="Carvalho R."/>
            <person name="Voegtly L."/>
            <person name="Shi R."/>
            <person name="Duckworth R."/>
            <person name="Johnson A."/>
            <person name="Loviza R."/>
            <person name="Walstead R."/>
            <person name="Shah Z."/>
            <person name="Kiflezghi M."/>
            <person name="Wade K."/>
            <person name="Ball S.L."/>
            <person name="Bradley K.W."/>
            <person name="Asai D.J."/>
            <person name="Bowman C.A."/>
            <person name="Russell D.A."/>
            <person name="Pope W.H."/>
            <person name="Jacobs-Sera D."/>
            <person name="Hendrix R.W."/>
            <person name="Hatfull G.F."/>
        </authorList>
    </citation>
    <scope>NUCLEOTIDE SEQUENCE</scope>
</reference>
<dbReference type="EMBL" id="CZKB01000005">
    <property type="protein sequence ID" value="CUR57941.1"/>
    <property type="molecule type" value="Genomic_DNA"/>
</dbReference>
<dbReference type="Gene3D" id="2.60.300.12">
    <property type="entry name" value="HesB-like domain"/>
    <property type="match status" value="1"/>
</dbReference>
<gene>
    <name evidence="1" type="ORF">NOCA1130305</name>
</gene>
<dbReference type="InterPro" id="IPR035903">
    <property type="entry name" value="HesB-like_dom_sf"/>
</dbReference>
<evidence type="ECO:0000313" key="1">
    <source>
        <dbReference type="EMBL" id="CUR57941.1"/>
    </source>
</evidence>
<dbReference type="AlphaFoldDB" id="A0A2P2C7I2"/>
<proteinExistence type="predicted"/>